<keyword evidence="2" id="KW-0815">Transposition</keyword>
<dbReference type="Proteomes" id="UP000232101">
    <property type="component" value="Unassembled WGS sequence"/>
</dbReference>
<keyword evidence="7" id="KW-0175">Coiled coil</keyword>
<evidence type="ECO:0000259" key="10">
    <source>
        <dbReference type="Pfam" id="PF12323"/>
    </source>
</evidence>
<feature type="domain" description="Cas12f1-like TNB" evidence="9">
    <location>
        <begin position="330"/>
        <end position="395"/>
    </location>
</feature>
<dbReference type="InterPro" id="IPR001959">
    <property type="entry name" value="Transposase"/>
</dbReference>
<dbReference type="GO" id="GO:0046872">
    <property type="term" value="F:metal ion binding"/>
    <property type="evidence" value="ECO:0007669"/>
    <property type="project" value="UniProtKB-KW"/>
</dbReference>
<evidence type="ECO:0000256" key="1">
    <source>
        <dbReference type="ARBA" id="ARBA00008761"/>
    </source>
</evidence>
<gene>
    <name evidence="11" type="ORF">CWD94_19435</name>
</gene>
<evidence type="ECO:0000256" key="3">
    <source>
        <dbReference type="ARBA" id="ARBA00022723"/>
    </source>
</evidence>
<accession>A0A2M9Q255</accession>
<comment type="caution">
    <text evidence="11">The sequence shown here is derived from an EMBL/GenBank/DDBJ whole genome shotgun (WGS) entry which is preliminary data.</text>
</comment>
<evidence type="ECO:0000256" key="7">
    <source>
        <dbReference type="SAM" id="Coils"/>
    </source>
</evidence>
<feature type="domain" description="Probable transposase IS891/IS1136/IS1341" evidence="8">
    <location>
        <begin position="192"/>
        <end position="317"/>
    </location>
</feature>
<keyword evidence="3" id="KW-0479">Metal-binding</keyword>
<dbReference type="GO" id="GO:0032196">
    <property type="term" value="P:transposition"/>
    <property type="evidence" value="ECO:0007669"/>
    <property type="project" value="UniProtKB-KW"/>
</dbReference>
<dbReference type="EMBL" id="PHQY01000658">
    <property type="protein sequence ID" value="PJO42160.1"/>
    <property type="molecule type" value="Genomic_DNA"/>
</dbReference>
<feature type="domain" description="Transposase putative helix-turn-helix" evidence="10">
    <location>
        <begin position="18"/>
        <end position="62"/>
    </location>
</feature>
<keyword evidence="5" id="KW-0238">DNA-binding</keyword>
<dbReference type="InterPro" id="IPR010095">
    <property type="entry name" value="Cas12f1-like_TNB"/>
</dbReference>
<name>A0A2M9Q255_9BACI</name>
<dbReference type="GO" id="GO:0006310">
    <property type="term" value="P:DNA recombination"/>
    <property type="evidence" value="ECO:0007669"/>
    <property type="project" value="UniProtKB-KW"/>
</dbReference>
<evidence type="ECO:0000256" key="6">
    <source>
        <dbReference type="ARBA" id="ARBA00023172"/>
    </source>
</evidence>
<dbReference type="Pfam" id="PF07282">
    <property type="entry name" value="Cas12f1-like_TNB"/>
    <property type="match status" value="1"/>
</dbReference>
<dbReference type="InterPro" id="IPR021027">
    <property type="entry name" value="Transposase_put_HTH"/>
</dbReference>
<dbReference type="AlphaFoldDB" id="A0A2M9Q255"/>
<evidence type="ECO:0000256" key="2">
    <source>
        <dbReference type="ARBA" id="ARBA00022578"/>
    </source>
</evidence>
<keyword evidence="4" id="KW-0862">Zinc</keyword>
<keyword evidence="6" id="KW-0233">DNA recombination</keyword>
<evidence type="ECO:0000256" key="4">
    <source>
        <dbReference type="ARBA" id="ARBA00022833"/>
    </source>
</evidence>
<dbReference type="GO" id="GO:0003677">
    <property type="term" value="F:DNA binding"/>
    <property type="evidence" value="ECO:0007669"/>
    <property type="project" value="UniProtKB-KW"/>
</dbReference>
<protein>
    <submittedName>
        <fullName evidence="11">Transposase</fullName>
    </submittedName>
</protein>
<dbReference type="Pfam" id="PF12323">
    <property type="entry name" value="HTH_OrfB_IS605"/>
    <property type="match status" value="1"/>
</dbReference>
<evidence type="ECO:0000313" key="12">
    <source>
        <dbReference type="Proteomes" id="UP000232101"/>
    </source>
</evidence>
<evidence type="ECO:0000313" key="11">
    <source>
        <dbReference type="EMBL" id="PJO42160.1"/>
    </source>
</evidence>
<evidence type="ECO:0000256" key="5">
    <source>
        <dbReference type="ARBA" id="ARBA00023125"/>
    </source>
</evidence>
<evidence type="ECO:0000259" key="9">
    <source>
        <dbReference type="Pfam" id="PF07282"/>
    </source>
</evidence>
<sequence length="400" mass="46999">MELMSIGKFAKRVGVNVVTLATKIRLKPTKEQEVLFWKSAGTARWAYNYFLAESERIYNDEKRTVKEDEVRKKINNELKPTTHKWLKEVGSNVMKQAVKDADIAKKRWFEGTTEKPRFKSRRRSKVSFYVNYESLKRTNEGFRGEKIGNVKTCNALPKLKKGYKYSNPRISFDGRNWFLSIGYEQEFEQFDLTGESLGIDVEIEKLAVCSDGEFKENINKTKEVKRLERKLKREQRQLARKLEANTKKYTKNRKPIYKIPLKNMKNIQKQNTEIRNLYKRLNDIRTNHLHQCSNEIVKTKPSRIVMEHLNVKGMMKNKHLAKAASGQKLYEFKRQIQYKCQKYGIKFVEADRWFPSSKTCSSCGQIKSKLRLKDRLFICSCGLKLDRDLNASINLANYSI</sequence>
<dbReference type="NCBIfam" id="TIGR01766">
    <property type="entry name" value="IS200/IS605 family accessory protein TnpB-like domain"/>
    <property type="match status" value="1"/>
</dbReference>
<feature type="coiled-coil region" evidence="7">
    <location>
        <begin position="217"/>
        <end position="287"/>
    </location>
</feature>
<reference evidence="11 12" key="1">
    <citation type="submission" date="2017-11" db="EMBL/GenBank/DDBJ databases">
        <title>Bacterial isolate from king chilli rhizosphere.</title>
        <authorList>
            <person name="Takhelmayum P."/>
            <person name="Sarangthem I."/>
        </authorList>
    </citation>
    <scope>NUCLEOTIDE SEQUENCE [LARGE SCALE GENOMIC DNA]</scope>
    <source>
        <strain evidence="12">t26</strain>
    </source>
</reference>
<evidence type="ECO:0000259" key="8">
    <source>
        <dbReference type="Pfam" id="PF01385"/>
    </source>
</evidence>
<dbReference type="NCBIfam" id="NF040570">
    <property type="entry name" value="guided_TnpB"/>
    <property type="match status" value="1"/>
</dbReference>
<organism evidence="11 12">
    <name type="scientific">Lysinibacillus xylanilyticus</name>
    <dbReference type="NCBI Taxonomy" id="582475"/>
    <lineage>
        <taxon>Bacteria</taxon>
        <taxon>Bacillati</taxon>
        <taxon>Bacillota</taxon>
        <taxon>Bacilli</taxon>
        <taxon>Bacillales</taxon>
        <taxon>Bacillaceae</taxon>
        <taxon>Lysinibacillus</taxon>
    </lineage>
</organism>
<proteinExistence type="inferred from homology"/>
<comment type="similarity">
    <text evidence="1">In the C-terminal section; belongs to the transposase 35 family.</text>
</comment>
<dbReference type="Pfam" id="PF01385">
    <property type="entry name" value="OrfB_IS605"/>
    <property type="match status" value="1"/>
</dbReference>
<dbReference type="STRING" id="582475.ACZ11_05920"/>